<feature type="region of interest" description="Disordered" evidence="8">
    <location>
        <begin position="630"/>
        <end position="680"/>
    </location>
</feature>
<dbReference type="Proteomes" id="UP001642540">
    <property type="component" value="Unassembled WGS sequence"/>
</dbReference>
<feature type="compositionally biased region" description="Acidic residues" evidence="8">
    <location>
        <begin position="200"/>
        <end position="221"/>
    </location>
</feature>
<dbReference type="Pfam" id="PF00046">
    <property type="entry name" value="Homeodomain"/>
    <property type="match status" value="1"/>
</dbReference>
<feature type="compositionally biased region" description="Polar residues" evidence="8">
    <location>
        <begin position="468"/>
        <end position="487"/>
    </location>
</feature>
<dbReference type="SMART" id="SM00352">
    <property type="entry name" value="POU"/>
    <property type="match status" value="1"/>
</dbReference>
<comment type="caution">
    <text evidence="11">The sequence shown here is derived from an EMBL/GenBank/DDBJ whole genome shotgun (WGS) entry which is preliminary data.</text>
</comment>
<dbReference type="Pfam" id="PF00157">
    <property type="entry name" value="Pou"/>
    <property type="match status" value="1"/>
</dbReference>
<feature type="region of interest" description="Disordered" evidence="8">
    <location>
        <begin position="269"/>
        <end position="320"/>
    </location>
</feature>
<reference evidence="11 12" key="1">
    <citation type="submission" date="2024-08" db="EMBL/GenBank/DDBJ databases">
        <authorList>
            <person name="Cucini C."/>
            <person name="Frati F."/>
        </authorList>
    </citation>
    <scope>NUCLEOTIDE SEQUENCE [LARGE SCALE GENOMIC DNA]</scope>
</reference>
<evidence type="ECO:0000313" key="12">
    <source>
        <dbReference type="Proteomes" id="UP001642540"/>
    </source>
</evidence>
<evidence type="ECO:0000256" key="2">
    <source>
        <dbReference type="ARBA" id="ARBA00023125"/>
    </source>
</evidence>
<feature type="compositionally biased region" description="Basic residues" evidence="8">
    <location>
        <begin position="655"/>
        <end position="665"/>
    </location>
</feature>
<dbReference type="PROSITE" id="PS00035">
    <property type="entry name" value="POU_1"/>
    <property type="match status" value="1"/>
</dbReference>
<keyword evidence="7" id="KW-0804">Transcription</keyword>
<organism evidence="11 12">
    <name type="scientific">Orchesella dallaii</name>
    <dbReference type="NCBI Taxonomy" id="48710"/>
    <lineage>
        <taxon>Eukaryota</taxon>
        <taxon>Metazoa</taxon>
        <taxon>Ecdysozoa</taxon>
        <taxon>Arthropoda</taxon>
        <taxon>Hexapoda</taxon>
        <taxon>Collembola</taxon>
        <taxon>Entomobryomorpha</taxon>
        <taxon>Entomobryoidea</taxon>
        <taxon>Orchesellidae</taxon>
        <taxon>Orchesellinae</taxon>
        <taxon>Orchesella</taxon>
    </lineage>
</organism>
<feature type="region of interest" description="Disordered" evidence="8">
    <location>
        <begin position="546"/>
        <end position="565"/>
    </location>
</feature>
<dbReference type="InterPro" id="IPR010982">
    <property type="entry name" value="Lambda_DNA-bd_dom_sf"/>
</dbReference>
<evidence type="ECO:0000259" key="9">
    <source>
        <dbReference type="PROSITE" id="PS50071"/>
    </source>
</evidence>
<dbReference type="Gene3D" id="1.10.10.60">
    <property type="entry name" value="Homeodomain-like"/>
    <property type="match status" value="1"/>
</dbReference>
<dbReference type="PRINTS" id="PR00028">
    <property type="entry name" value="POUDOMAIN"/>
</dbReference>
<dbReference type="InterPro" id="IPR013847">
    <property type="entry name" value="POU"/>
</dbReference>
<feature type="region of interest" description="Disordered" evidence="8">
    <location>
        <begin position="153"/>
        <end position="178"/>
    </location>
</feature>
<dbReference type="Gene3D" id="1.10.260.40">
    <property type="entry name" value="lambda repressor-like DNA-binding domains"/>
    <property type="match status" value="1"/>
</dbReference>
<dbReference type="PROSITE" id="PS51179">
    <property type="entry name" value="POU_3"/>
    <property type="match status" value="1"/>
</dbReference>
<evidence type="ECO:0000256" key="4">
    <source>
        <dbReference type="ARBA" id="ARBA00023242"/>
    </source>
</evidence>
<evidence type="ECO:0000256" key="5">
    <source>
        <dbReference type="PROSITE-ProRule" id="PRU00108"/>
    </source>
</evidence>
<feature type="region of interest" description="Disordered" evidence="8">
    <location>
        <begin position="754"/>
        <end position="774"/>
    </location>
</feature>
<evidence type="ECO:0000259" key="10">
    <source>
        <dbReference type="PROSITE" id="PS51179"/>
    </source>
</evidence>
<evidence type="ECO:0000256" key="6">
    <source>
        <dbReference type="RuleBase" id="RU000682"/>
    </source>
</evidence>
<proteinExistence type="inferred from homology"/>
<keyword evidence="4 5" id="KW-0539">Nucleus</keyword>
<evidence type="ECO:0000256" key="7">
    <source>
        <dbReference type="RuleBase" id="RU361194"/>
    </source>
</evidence>
<protein>
    <recommendedName>
        <fullName evidence="7">POU domain protein</fullName>
    </recommendedName>
</protein>
<dbReference type="InterPro" id="IPR009057">
    <property type="entry name" value="Homeodomain-like_sf"/>
</dbReference>
<dbReference type="CDD" id="cd00086">
    <property type="entry name" value="homeodomain"/>
    <property type="match status" value="1"/>
</dbReference>
<name>A0ABP1QTF2_9HEXA</name>
<dbReference type="SUPFAM" id="SSF46689">
    <property type="entry name" value="Homeodomain-like"/>
    <property type="match status" value="1"/>
</dbReference>
<sequence length="941" mass="100516">MSESTYMLDASGSSPTNPPNNMCTKGLNLSKDLISNDNDHVANVYKNNNNNIEDTPLSPSMMHGNTVNYIDNVSDEKEFKRRKSLSEECKMSSSPENKEHIRVDDEAIEFSSLHKGSSGNETCENNVAGMLVATGPPHYPSLATLQKHTIFNSERSDRSQSRNPSPEYSNVNSSSDEHFISQREIGHSTLRSDFMGLEAENNDETSDNEMIGDDYESDSESNEPRITVREALMNRALAAAAAAANSSSTSHPNFSTCIDRIGDTFTSDAGGSGIISGSGGVSPSSSPSVRSSNTRGAVSGRSENCGSSVPNKEPFVNGHSGLRHAVSHSVERYYHTHHQQQAHHRLPYGVHQQGHGSHSKRSQQQQYREPAKSESISHSLSPLLSDVKPENLANLSNLSNIQSSIGNALLNLASLGSLAALQQSLPGLLSSVGGSGSTDGGIASESSPSRTSPHIGARGTSPSPPTPSINAPLNLTHSSAGEPSVTKNLHHHLQGGHSTNSNHLRSRCSSSPSAAQFGIQSSFPQNNSMAGILPANLSSYFGQSNSGGVGSTSGSSPFNTTSPQLSNSLSLAAASLQSPGSLPQLVLASGQIMQGIQGAQLLIPTTQGIMTQMILTIPLTQQASPQPLLNTVTQNRSSPGIGVTSRQSSSSPRSRSSRIHNRNQHHGLPNYSAASPTITAGVPISTSPDYSNSTGATTGSLLNLSPHLVSQSLGAHIPDKVGIECMNGVRSTTSLKRDNTGAVISSNTNLYPSKLSPCSGSGHDSDKGSDAGSDQMVDGINLDEIKEFAKAFKLRRLSLGLTQTQVGQALSVTEGPAYSQSAICRFEKLDITPKSAQKIKPVLERWMKEAEDRYKNGHQNLNEFVGMEPSKKRKRRTSFTPQALEILNTQFERNTHPSGAEITTLAHQLGYEREVIRIWFCNKRQALKNTVRMMSKGSSPI</sequence>
<dbReference type="InterPro" id="IPR001356">
    <property type="entry name" value="HD"/>
</dbReference>
<feature type="region of interest" description="Disordered" evidence="8">
    <location>
        <begin position="198"/>
        <end position="222"/>
    </location>
</feature>
<feature type="region of interest" description="Disordered" evidence="8">
    <location>
        <begin position="349"/>
        <end position="378"/>
    </location>
</feature>
<comment type="similarity">
    <text evidence="7">Belongs to the POU transcription factor family.</text>
</comment>
<accession>A0ABP1QTF2</accession>
<keyword evidence="3 5" id="KW-0371">Homeobox</keyword>
<dbReference type="InterPro" id="IPR000327">
    <property type="entry name" value="POU_dom"/>
</dbReference>
<evidence type="ECO:0000256" key="8">
    <source>
        <dbReference type="SAM" id="MobiDB-lite"/>
    </source>
</evidence>
<dbReference type="InterPro" id="IPR050255">
    <property type="entry name" value="POU_domain_TF"/>
</dbReference>
<dbReference type="EMBL" id="CAXLJM020000045">
    <property type="protein sequence ID" value="CAL8110387.1"/>
    <property type="molecule type" value="Genomic_DNA"/>
</dbReference>
<dbReference type="PROSITE" id="PS00465">
    <property type="entry name" value="POU_2"/>
    <property type="match status" value="1"/>
</dbReference>
<feature type="DNA-binding region" description="Homeobox" evidence="5">
    <location>
        <begin position="872"/>
        <end position="931"/>
    </location>
</feature>
<comment type="subcellular location">
    <subcellularLocation>
        <location evidence="1 5 6">Nucleus</location>
    </subcellularLocation>
</comment>
<dbReference type="PROSITE" id="PS50071">
    <property type="entry name" value="HOMEOBOX_2"/>
    <property type="match status" value="1"/>
</dbReference>
<feature type="region of interest" description="Disordered" evidence="8">
    <location>
        <begin position="1"/>
        <end position="23"/>
    </location>
</feature>
<dbReference type="SUPFAM" id="SSF47413">
    <property type="entry name" value="lambda repressor-like DNA-binding domains"/>
    <property type="match status" value="1"/>
</dbReference>
<feature type="compositionally biased region" description="Polar residues" evidence="8">
    <location>
        <begin position="161"/>
        <end position="174"/>
    </location>
</feature>
<dbReference type="SMART" id="SM00389">
    <property type="entry name" value="HOX"/>
    <property type="match status" value="1"/>
</dbReference>
<feature type="compositionally biased region" description="Low complexity" evidence="8">
    <location>
        <begin position="552"/>
        <end position="565"/>
    </location>
</feature>
<feature type="compositionally biased region" description="Polar residues" evidence="8">
    <location>
        <begin position="293"/>
        <end position="310"/>
    </location>
</feature>
<keyword evidence="12" id="KW-1185">Reference proteome</keyword>
<evidence type="ECO:0000313" key="11">
    <source>
        <dbReference type="EMBL" id="CAL8110387.1"/>
    </source>
</evidence>
<feature type="compositionally biased region" description="Low complexity" evidence="8">
    <location>
        <begin position="281"/>
        <end position="292"/>
    </location>
</feature>
<keyword evidence="2 5" id="KW-0238">DNA-binding</keyword>
<gene>
    <name evidence="11" type="ORF">ODALV1_LOCUS14209</name>
</gene>
<evidence type="ECO:0000256" key="3">
    <source>
        <dbReference type="ARBA" id="ARBA00023155"/>
    </source>
</evidence>
<dbReference type="PANTHER" id="PTHR11636:SF5">
    <property type="entry name" value="POU DOMAIN MOTIF 3, ISOFORM F"/>
    <property type="match status" value="1"/>
</dbReference>
<feature type="region of interest" description="Disordered" evidence="8">
    <location>
        <begin position="432"/>
        <end position="520"/>
    </location>
</feature>
<evidence type="ECO:0000256" key="1">
    <source>
        <dbReference type="ARBA" id="ARBA00004123"/>
    </source>
</evidence>
<feature type="compositionally biased region" description="Gly residues" evidence="8">
    <location>
        <begin position="270"/>
        <end position="280"/>
    </location>
</feature>
<feature type="compositionally biased region" description="Low complexity" evidence="8">
    <location>
        <begin position="645"/>
        <end position="654"/>
    </location>
</feature>
<feature type="compositionally biased region" description="Polar residues" evidence="8">
    <location>
        <begin position="496"/>
        <end position="520"/>
    </location>
</feature>
<feature type="domain" description="POU-specific" evidence="10">
    <location>
        <begin position="777"/>
        <end position="851"/>
    </location>
</feature>
<dbReference type="PANTHER" id="PTHR11636">
    <property type="entry name" value="POU DOMAIN"/>
    <property type="match status" value="1"/>
</dbReference>
<feature type="domain" description="Homeobox" evidence="9">
    <location>
        <begin position="870"/>
        <end position="930"/>
    </location>
</feature>